<dbReference type="Proteomes" id="UP000070700">
    <property type="component" value="Unassembled WGS sequence"/>
</dbReference>
<dbReference type="RefSeq" id="XP_018077413.1">
    <property type="nucleotide sequence ID" value="XM_018213958.1"/>
</dbReference>
<evidence type="ECO:0000256" key="1">
    <source>
        <dbReference type="SAM" id="MobiDB-lite"/>
    </source>
</evidence>
<evidence type="ECO:0000313" key="2">
    <source>
        <dbReference type="EMBL" id="KUJ23058.1"/>
    </source>
</evidence>
<feature type="compositionally biased region" description="Low complexity" evidence="1">
    <location>
        <begin position="41"/>
        <end position="59"/>
    </location>
</feature>
<evidence type="ECO:0008006" key="4">
    <source>
        <dbReference type="Google" id="ProtNLM"/>
    </source>
</evidence>
<dbReference type="AlphaFoldDB" id="A0A194XS85"/>
<dbReference type="GeneID" id="28823684"/>
<evidence type="ECO:0000313" key="3">
    <source>
        <dbReference type="Proteomes" id="UP000070700"/>
    </source>
</evidence>
<reference evidence="2 3" key="1">
    <citation type="submission" date="2015-10" db="EMBL/GenBank/DDBJ databases">
        <title>Full genome of DAOMC 229536 Phialocephala scopiformis, a fungal endophyte of spruce producing the potent anti-insectan compound rugulosin.</title>
        <authorList>
            <consortium name="DOE Joint Genome Institute"/>
            <person name="Walker A.K."/>
            <person name="Frasz S.L."/>
            <person name="Seifert K.A."/>
            <person name="Miller J.D."/>
            <person name="Mondo S.J."/>
            <person name="Labutti K."/>
            <person name="Lipzen A."/>
            <person name="Dockter R."/>
            <person name="Kennedy M."/>
            <person name="Grigoriev I.V."/>
            <person name="Spatafora J.W."/>
        </authorList>
    </citation>
    <scope>NUCLEOTIDE SEQUENCE [LARGE SCALE GENOMIC DNA]</scope>
    <source>
        <strain evidence="2 3">CBS 120377</strain>
    </source>
</reference>
<feature type="compositionally biased region" description="Polar residues" evidence="1">
    <location>
        <begin position="67"/>
        <end position="88"/>
    </location>
</feature>
<accession>A0A194XS85</accession>
<dbReference type="STRING" id="149040.A0A194XS85"/>
<gene>
    <name evidence="2" type="ORF">LY89DRAFT_679875</name>
</gene>
<sequence>MSETPIQAAPPTYDSNTGTTNEKHEYMHVGPEQQAYQQNGPQPSYPQQTYQQPQQSYPPQDAPKQGVPQNNAPRNNYQMATPLASLQQGPAPVDCPICGVREMTRTEFVSGGKGCV</sequence>
<dbReference type="InParanoid" id="A0A194XS85"/>
<dbReference type="KEGG" id="psco:LY89DRAFT_679875"/>
<dbReference type="OrthoDB" id="5599753at2759"/>
<organism evidence="2 3">
    <name type="scientific">Mollisia scopiformis</name>
    <name type="common">Conifer needle endophyte fungus</name>
    <name type="synonym">Phialocephala scopiformis</name>
    <dbReference type="NCBI Taxonomy" id="149040"/>
    <lineage>
        <taxon>Eukaryota</taxon>
        <taxon>Fungi</taxon>
        <taxon>Dikarya</taxon>
        <taxon>Ascomycota</taxon>
        <taxon>Pezizomycotina</taxon>
        <taxon>Leotiomycetes</taxon>
        <taxon>Helotiales</taxon>
        <taxon>Mollisiaceae</taxon>
        <taxon>Mollisia</taxon>
    </lineage>
</organism>
<keyword evidence="3" id="KW-1185">Reference proteome</keyword>
<protein>
    <recommendedName>
        <fullName evidence="4">LITAF domain-containing protein</fullName>
    </recommendedName>
</protein>
<name>A0A194XS85_MOLSC</name>
<proteinExistence type="predicted"/>
<feature type="region of interest" description="Disordered" evidence="1">
    <location>
        <begin position="1"/>
        <end position="90"/>
    </location>
</feature>
<dbReference type="EMBL" id="KQ947405">
    <property type="protein sequence ID" value="KUJ23058.1"/>
    <property type="molecule type" value="Genomic_DNA"/>
</dbReference>